<evidence type="ECO:0000256" key="1">
    <source>
        <dbReference type="SAM" id="MobiDB-lite"/>
    </source>
</evidence>
<organism evidence="2">
    <name type="scientific">uncultured Phycisphaerae bacterium</name>
    <dbReference type="NCBI Taxonomy" id="904963"/>
    <lineage>
        <taxon>Bacteria</taxon>
        <taxon>Pseudomonadati</taxon>
        <taxon>Planctomycetota</taxon>
        <taxon>Phycisphaerae</taxon>
        <taxon>environmental samples</taxon>
    </lineage>
</organism>
<proteinExistence type="predicted"/>
<feature type="compositionally biased region" description="Polar residues" evidence="1">
    <location>
        <begin position="8"/>
        <end position="18"/>
    </location>
</feature>
<dbReference type="SUPFAM" id="SSF64518">
    <property type="entry name" value="Phase 1 flagellin"/>
    <property type="match status" value="1"/>
</dbReference>
<dbReference type="Gene3D" id="1.20.1330.10">
    <property type="entry name" value="f41 fragment of flagellin, N-terminal domain"/>
    <property type="match status" value="1"/>
</dbReference>
<accession>A0A6J4PKY7</accession>
<evidence type="ECO:0000313" key="2">
    <source>
        <dbReference type="EMBL" id="CAA9415637.1"/>
    </source>
</evidence>
<name>A0A6J4PKY7_9BACT</name>
<evidence type="ECO:0008006" key="3">
    <source>
        <dbReference type="Google" id="ProtNLM"/>
    </source>
</evidence>
<gene>
    <name evidence="2" type="ORF">AVDCRST_MAG64-2575</name>
</gene>
<reference evidence="2" key="1">
    <citation type="submission" date="2020-02" db="EMBL/GenBank/DDBJ databases">
        <authorList>
            <person name="Meier V. D."/>
        </authorList>
    </citation>
    <scope>NUCLEOTIDE SEQUENCE</scope>
    <source>
        <strain evidence="2">AVDCRST_MAG64</strain>
    </source>
</reference>
<dbReference type="EMBL" id="CADCUQ010000577">
    <property type="protein sequence ID" value="CAA9415637.1"/>
    <property type="molecule type" value="Genomic_DNA"/>
</dbReference>
<sequence>MEFPAGPTNVSRISTNFAPANAPGRSAKPDPTKDPAGALRRLGLTGRAGNAYDDVLELDADGVRSAARTIDAERERLELAYNHGREATAALAKIEELLAEASELAAANGKGLSRGARKGNQKKIDALLAEVDATAAGASATAPRLLDGSTTLAAAEVSLHIPDVSREGLGRVIFNGQLTSLKDVATRGALDTSRRGATRQAGVRAALTSATETVRELRTRIATFQDDALRPRLGDVATVMAGLFDSARLGSGDAAIATARELRAIMLSGVTAATAVGAEGWDRERVLELLQP</sequence>
<feature type="region of interest" description="Disordered" evidence="1">
    <location>
        <begin position="1"/>
        <end position="36"/>
    </location>
</feature>
<protein>
    <recommendedName>
        <fullName evidence="3">Flagellin N-terminal domain-containing protein</fullName>
    </recommendedName>
</protein>
<dbReference type="AlphaFoldDB" id="A0A6J4PKY7"/>